<evidence type="ECO:0000313" key="2">
    <source>
        <dbReference type="Proteomes" id="UP000276133"/>
    </source>
</evidence>
<dbReference type="AlphaFoldDB" id="A0A3M7R7D5"/>
<dbReference type="Proteomes" id="UP000276133">
    <property type="component" value="Unassembled WGS sequence"/>
</dbReference>
<comment type="caution">
    <text evidence="1">The sequence shown here is derived from an EMBL/GenBank/DDBJ whole genome shotgun (WGS) entry which is preliminary data.</text>
</comment>
<sequence>MKSKFREFRKCNIQSCINRQSPLMIGPLSFNEDFLKFDVSKRSILSCNLEKIYLEFKQAFLGNIFLNNHQMENIPKST</sequence>
<name>A0A3M7R7D5_BRAPC</name>
<proteinExistence type="predicted"/>
<keyword evidence="2" id="KW-1185">Reference proteome</keyword>
<accession>A0A3M7R7D5</accession>
<gene>
    <name evidence="1" type="ORF">BpHYR1_016533</name>
</gene>
<reference evidence="1 2" key="1">
    <citation type="journal article" date="2018" name="Sci. Rep.">
        <title>Genomic signatures of local adaptation to the degree of environmental predictability in rotifers.</title>
        <authorList>
            <person name="Franch-Gras L."/>
            <person name="Hahn C."/>
            <person name="Garcia-Roger E.M."/>
            <person name="Carmona M.J."/>
            <person name="Serra M."/>
            <person name="Gomez A."/>
        </authorList>
    </citation>
    <scope>NUCLEOTIDE SEQUENCE [LARGE SCALE GENOMIC DNA]</scope>
    <source>
        <strain evidence="1">HYR1</strain>
    </source>
</reference>
<organism evidence="1 2">
    <name type="scientific">Brachionus plicatilis</name>
    <name type="common">Marine rotifer</name>
    <name type="synonym">Brachionus muelleri</name>
    <dbReference type="NCBI Taxonomy" id="10195"/>
    <lineage>
        <taxon>Eukaryota</taxon>
        <taxon>Metazoa</taxon>
        <taxon>Spiralia</taxon>
        <taxon>Gnathifera</taxon>
        <taxon>Rotifera</taxon>
        <taxon>Eurotatoria</taxon>
        <taxon>Monogononta</taxon>
        <taxon>Pseudotrocha</taxon>
        <taxon>Ploima</taxon>
        <taxon>Brachionidae</taxon>
        <taxon>Brachionus</taxon>
    </lineage>
</organism>
<evidence type="ECO:0000313" key="1">
    <source>
        <dbReference type="EMBL" id="RNA19487.1"/>
    </source>
</evidence>
<dbReference type="EMBL" id="REGN01004039">
    <property type="protein sequence ID" value="RNA19487.1"/>
    <property type="molecule type" value="Genomic_DNA"/>
</dbReference>
<protein>
    <submittedName>
        <fullName evidence="1">Uncharacterized protein</fullName>
    </submittedName>
</protein>